<organism evidence="3 4">
    <name type="scientific">Chromatocurvus halotolerans</name>
    <dbReference type="NCBI Taxonomy" id="1132028"/>
    <lineage>
        <taxon>Bacteria</taxon>
        <taxon>Pseudomonadati</taxon>
        <taxon>Pseudomonadota</taxon>
        <taxon>Gammaproteobacteria</taxon>
        <taxon>Cellvibrionales</taxon>
        <taxon>Halieaceae</taxon>
        <taxon>Chromatocurvus</taxon>
    </lineage>
</organism>
<evidence type="ECO:0000313" key="3">
    <source>
        <dbReference type="EMBL" id="TCO73758.1"/>
    </source>
</evidence>
<dbReference type="Pfam" id="PF13489">
    <property type="entry name" value="Methyltransf_23"/>
    <property type="match status" value="1"/>
</dbReference>
<dbReference type="PANTHER" id="PTHR43861:SF3">
    <property type="entry name" value="PUTATIVE (AFU_ORTHOLOGUE AFUA_2G14390)-RELATED"/>
    <property type="match status" value="1"/>
</dbReference>
<dbReference type="Gene3D" id="3.40.50.150">
    <property type="entry name" value="Vaccinia Virus protein VP39"/>
    <property type="match status" value="1"/>
</dbReference>
<dbReference type="InterPro" id="IPR029063">
    <property type="entry name" value="SAM-dependent_MTases_sf"/>
</dbReference>
<dbReference type="SUPFAM" id="SSF53335">
    <property type="entry name" value="S-adenosyl-L-methionine-dependent methyltransferases"/>
    <property type="match status" value="1"/>
</dbReference>
<feature type="region of interest" description="Disordered" evidence="2">
    <location>
        <begin position="258"/>
        <end position="285"/>
    </location>
</feature>
<keyword evidence="4" id="KW-1185">Reference proteome</keyword>
<sequence>MSNAPDLDAVIAHVREEARRPEYQVPEATPLQPLAAQTREWAVSGAERGGRSFEGGHAEYAGSGSPPRSLDAFLVIGDDARFIEQAYQCLFERSADPVGLRDYGSRLDAGYGRPFVLAALAAAPEAGPRRRRIQGLGLAPLLYNLWRVSRRIGLEWLGRWCNRAYAQWRQWRLLVDPQWLATLQQWQSTQQHQLAQLDDDARSQLKAVTDALGRHVQTTASSLADSESVSSELRHTLERLMQEQRILQASVQAFRLQQSPAGGAPAMRRQASSAERSPPAQEGVVDNALATRLDTYYLAFEATHRGTEAEIRAAQMPYLNEISQLPSSLLALPVLDLGCGRGEWLALLREHGFQGRGIDSSTAMVNHCQRHGLSVAQGDAVSALEEYKEGSLAAVSAFHLVEHLPFPVLFRLLEEAARALAPGGMLLVETPNAENVLVGSHTFYHDFSHRNPVTHSSLDFLLGYFGLVDRVTLRLNPYPPEARIEEPTLAAARLNGHLYGPQDLGMVARKPVP</sequence>
<evidence type="ECO:0000256" key="2">
    <source>
        <dbReference type="SAM" id="MobiDB-lite"/>
    </source>
</evidence>
<proteinExistence type="predicted"/>
<dbReference type="GO" id="GO:0008168">
    <property type="term" value="F:methyltransferase activity"/>
    <property type="evidence" value="ECO:0007669"/>
    <property type="project" value="UniProtKB-KW"/>
</dbReference>
<reference evidence="3 4" key="1">
    <citation type="submission" date="2019-03" db="EMBL/GenBank/DDBJ databases">
        <title>Genomic Encyclopedia of Type Strains, Phase IV (KMG-IV): sequencing the most valuable type-strain genomes for metagenomic binning, comparative biology and taxonomic classification.</title>
        <authorList>
            <person name="Goeker M."/>
        </authorList>
    </citation>
    <scope>NUCLEOTIDE SEQUENCE [LARGE SCALE GENOMIC DNA]</scope>
    <source>
        <strain evidence="3 4">DSM 23344</strain>
    </source>
</reference>
<name>A0A4R2KU97_9GAMM</name>
<keyword evidence="3" id="KW-0489">Methyltransferase</keyword>
<dbReference type="EMBL" id="SLWX01000015">
    <property type="protein sequence ID" value="TCO73758.1"/>
    <property type="molecule type" value="Genomic_DNA"/>
</dbReference>
<dbReference type="Proteomes" id="UP000294980">
    <property type="component" value="Unassembled WGS sequence"/>
</dbReference>
<dbReference type="GO" id="GO:0032259">
    <property type="term" value="P:methylation"/>
    <property type="evidence" value="ECO:0007669"/>
    <property type="project" value="UniProtKB-KW"/>
</dbReference>
<gene>
    <name evidence="3" type="ORF">EV688_11575</name>
</gene>
<dbReference type="CDD" id="cd02440">
    <property type="entry name" value="AdoMet_MTases"/>
    <property type="match status" value="1"/>
</dbReference>
<keyword evidence="1 3" id="KW-0808">Transferase</keyword>
<protein>
    <submittedName>
        <fullName evidence="3">O-antigen chain-terminating methyltransferase</fullName>
    </submittedName>
</protein>
<comment type="caution">
    <text evidence="3">The sequence shown here is derived from an EMBL/GenBank/DDBJ whole genome shotgun (WGS) entry which is preliminary data.</text>
</comment>
<dbReference type="PANTHER" id="PTHR43861">
    <property type="entry name" value="TRANS-ACONITATE 2-METHYLTRANSFERASE-RELATED"/>
    <property type="match status" value="1"/>
</dbReference>
<evidence type="ECO:0000256" key="1">
    <source>
        <dbReference type="ARBA" id="ARBA00022679"/>
    </source>
</evidence>
<evidence type="ECO:0000313" key="4">
    <source>
        <dbReference type="Proteomes" id="UP000294980"/>
    </source>
</evidence>
<dbReference type="RefSeq" id="WP_117319321.1">
    <property type="nucleotide sequence ID" value="NZ_QQSW01000024.1"/>
</dbReference>
<accession>A0A4R2KU97</accession>
<dbReference type="OrthoDB" id="9792690at2"/>
<dbReference type="AlphaFoldDB" id="A0A4R2KU97"/>